<comment type="similarity">
    <text evidence="3">Belongs to the HAD-like hydrolase superfamily. SerB family.</text>
</comment>
<dbReference type="Proteomes" id="UP001159042">
    <property type="component" value="Unassembled WGS sequence"/>
</dbReference>
<comment type="caution">
    <text evidence="13">The sequence shown here is derived from an EMBL/GenBank/DDBJ whole genome shotgun (WGS) entry which is preliminary data.</text>
</comment>
<dbReference type="GO" id="GO:0005737">
    <property type="term" value="C:cytoplasm"/>
    <property type="evidence" value="ECO:0007669"/>
    <property type="project" value="TreeGrafter"/>
</dbReference>
<comment type="pathway">
    <text evidence="2">Amino-acid biosynthesis; L-serine biosynthesis; L-serine from 3-phospho-D-glycerate: step 3/3.</text>
</comment>
<keyword evidence="8" id="KW-0378">Hydrolase</keyword>
<dbReference type="CDD" id="cd04309">
    <property type="entry name" value="HAD_PSP_eu"/>
    <property type="match status" value="1"/>
</dbReference>
<keyword evidence="7" id="KW-0479">Metal-binding</keyword>
<dbReference type="EMBL" id="JANEYG010000006">
    <property type="protein sequence ID" value="KAJ8922875.1"/>
    <property type="molecule type" value="Genomic_DNA"/>
</dbReference>
<evidence type="ECO:0000256" key="2">
    <source>
        <dbReference type="ARBA" id="ARBA00005135"/>
    </source>
</evidence>
<evidence type="ECO:0000313" key="13">
    <source>
        <dbReference type="EMBL" id="KAJ8922875.1"/>
    </source>
</evidence>
<dbReference type="NCBIfam" id="TIGR00338">
    <property type="entry name" value="serB"/>
    <property type="match status" value="1"/>
</dbReference>
<dbReference type="Gene3D" id="1.10.150.210">
    <property type="entry name" value="Phosphoserine phosphatase, domain 2"/>
    <property type="match status" value="1"/>
</dbReference>
<keyword evidence="14" id="KW-1185">Reference proteome</keyword>
<dbReference type="PANTHER" id="PTHR43344:SF2">
    <property type="entry name" value="PHOSPHOSERINE PHOSPHATASE"/>
    <property type="match status" value="1"/>
</dbReference>
<accession>A0AAV8W9H3</accession>
<sequence>MASEVQDVLRNTDAVCFDVDSTVIQEEGIDELAKFCKRGEEVAELTARAMTGNMTFQEALKIRLDLIQPSLIQIKEFIKTRPATLTPGVRNLINLLHSRHVPVFLISGGFRCIIAPIAHQLHIPYENIFANRLKFYFTGNYLENTLVSTKTQPTSKSGGKAVVVDYLKNKYEFKNLVLVGDGVTDLEACPPADAFIGYGGNVIRPKVQAKAKWFVTDFNEIIDVLNQSV</sequence>
<evidence type="ECO:0000256" key="5">
    <source>
        <dbReference type="ARBA" id="ARBA00015196"/>
    </source>
</evidence>
<keyword evidence="6" id="KW-0028">Amino-acid biosynthesis</keyword>
<feature type="active site" description="Nucleophile" evidence="12">
    <location>
        <position position="20"/>
    </location>
</feature>
<proteinExistence type="inferred from homology"/>
<dbReference type="EC" id="3.1.3.3" evidence="4"/>
<evidence type="ECO:0000256" key="4">
    <source>
        <dbReference type="ARBA" id="ARBA00012640"/>
    </source>
</evidence>
<keyword evidence="9" id="KW-0460">Magnesium</keyword>
<dbReference type="InterPro" id="IPR004469">
    <property type="entry name" value="PSP"/>
</dbReference>
<dbReference type="Gene3D" id="3.40.50.1000">
    <property type="entry name" value="HAD superfamily/HAD-like"/>
    <property type="match status" value="1"/>
</dbReference>
<evidence type="ECO:0000256" key="8">
    <source>
        <dbReference type="ARBA" id="ARBA00022801"/>
    </source>
</evidence>
<evidence type="ECO:0000256" key="11">
    <source>
        <dbReference type="ARBA" id="ARBA00031693"/>
    </source>
</evidence>
<evidence type="ECO:0000256" key="7">
    <source>
        <dbReference type="ARBA" id="ARBA00022723"/>
    </source>
</evidence>
<name>A0AAV8W9H3_9CUCU</name>
<evidence type="ECO:0000256" key="3">
    <source>
        <dbReference type="ARBA" id="ARBA00009184"/>
    </source>
</evidence>
<keyword evidence="10" id="KW-0718">Serine biosynthesis</keyword>
<dbReference type="PANTHER" id="PTHR43344">
    <property type="entry name" value="PHOSPHOSERINE PHOSPHATASE"/>
    <property type="match status" value="1"/>
</dbReference>
<dbReference type="NCBIfam" id="TIGR01488">
    <property type="entry name" value="HAD-SF-IB"/>
    <property type="match status" value="1"/>
</dbReference>
<gene>
    <name evidence="13" type="ORF">NQ315_007910</name>
</gene>
<dbReference type="GO" id="GO:0006564">
    <property type="term" value="P:L-serine biosynthetic process"/>
    <property type="evidence" value="ECO:0007669"/>
    <property type="project" value="UniProtKB-KW"/>
</dbReference>
<dbReference type="SUPFAM" id="SSF56784">
    <property type="entry name" value="HAD-like"/>
    <property type="match status" value="1"/>
</dbReference>
<dbReference type="GO" id="GO:0036424">
    <property type="term" value="F:L-phosphoserine phosphatase activity"/>
    <property type="evidence" value="ECO:0007669"/>
    <property type="project" value="InterPro"/>
</dbReference>
<evidence type="ECO:0000256" key="9">
    <source>
        <dbReference type="ARBA" id="ARBA00022842"/>
    </source>
</evidence>
<dbReference type="InterPro" id="IPR023214">
    <property type="entry name" value="HAD_sf"/>
</dbReference>
<comment type="cofactor">
    <cofactor evidence="1">
        <name>Mg(2+)</name>
        <dbReference type="ChEBI" id="CHEBI:18420"/>
    </cofactor>
</comment>
<evidence type="ECO:0000256" key="10">
    <source>
        <dbReference type="ARBA" id="ARBA00023299"/>
    </source>
</evidence>
<feature type="active site" description="Nucleophile" evidence="12">
    <location>
        <position position="18"/>
    </location>
</feature>
<dbReference type="Pfam" id="PF00702">
    <property type="entry name" value="Hydrolase"/>
    <property type="match status" value="1"/>
</dbReference>
<dbReference type="GO" id="GO:0000287">
    <property type="term" value="F:magnesium ion binding"/>
    <property type="evidence" value="ECO:0007669"/>
    <property type="project" value="TreeGrafter"/>
</dbReference>
<dbReference type="InterPro" id="IPR036412">
    <property type="entry name" value="HAD-like_sf"/>
</dbReference>
<reference evidence="13 14" key="1">
    <citation type="journal article" date="2023" name="Insect Mol. Biol.">
        <title>Genome sequencing provides insights into the evolution of gene families encoding plant cell wall-degrading enzymes in longhorned beetles.</title>
        <authorList>
            <person name="Shin N.R."/>
            <person name="Okamura Y."/>
            <person name="Kirsch R."/>
            <person name="Pauchet Y."/>
        </authorList>
    </citation>
    <scope>NUCLEOTIDE SEQUENCE [LARGE SCALE GENOMIC DNA]</scope>
    <source>
        <strain evidence="13">EAD_L_NR</strain>
    </source>
</reference>
<protein>
    <recommendedName>
        <fullName evidence="5">Phosphoserine phosphatase</fullName>
        <ecNumber evidence="4">3.1.3.3</ecNumber>
    </recommendedName>
    <alternativeName>
        <fullName evidence="11">O-phosphoserine phosphohydrolase</fullName>
    </alternativeName>
</protein>
<dbReference type="FunFam" id="3.40.50.1000:FF:000077">
    <property type="entry name" value="Phosphoserine phosphatase, chloroplastic"/>
    <property type="match status" value="1"/>
</dbReference>
<evidence type="ECO:0000256" key="1">
    <source>
        <dbReference type="ARBA" id="ARBA00001946"/>
    </source>
</evidence>
<evidence type="ECO:0000256" key="12">
    <source>
        <dbReference type="PIRSR" id="PIRSR604469-1"/>
    </source>
</evidence>
<dbReference type="AlphaFoldDB" id="A0AAV8W9H3"/>
<evidence type="ECO:0000313" key="14">
    <source>
        <dbReference type="Proteomes" id="UP001159042"/>
    </source>
</evidence>
<dbReference type="InterPro" id="IPR050582">
    <property type="entry name" value="HAD-like_SerB"/>
</dbReference>
<organism evidence="13 14">
    <name type="scientific">Exocentrus adspersus</name>
    <dbReference type="NCBI Taxonomy" id="1586481"/>
    <lineage>
        <taxon>Eukaryota</taxon>
        <taxon>Metazoa</taxon>
        <taxon>Ecdysozoa</taxon>
        <taxon>Arthropoda</taxon>
        <taxon>Hexapoda</taxon>
        <taxon>Insecta</taxon>
        <taxon>Pterygota</taxon>
        <taxon>Neoptera</taxon>
        <taxon>Endopterygota</taxon>
        <taxon>Coleoptera</taxon>
        <taxon>Polyphaga</taxon>
        <taxon>Cucujiformia</taxon>
        <taxon>Chrysomeloidea</taxon>
        <taxon>Cerambycidae</taxon>
        <taxon>Lamiinae</taxon>
        <taxon>Acanthocinini</taxon>
        <taxon>Exocentrus</taxon>
    </lineage>
</organism>
<evidence type="ECO:0000256" key="6">
    <source>
        <dbReference type="ARBA" id="ARBA00022605"/>
    </source>
</evidence>